<dbReference type="Gene3D" id="3.30.365.10">
    <property type="entry name" value="Aldehyde oxidase/xanthine dehydrogenase, molybdopterin binding domain"/>
    <property type="match status" value="2"/>
</dbReference>
<dbReference type="EMBL" id="BGZK01002166">
    <property type="protein sequence ID" value="GBP91387.1"/>
    <property type="molecule type" value="Genomic_DNA"/>
</dbReference>
<dbReference type="Proteomes" id="UP000299102">
    <property type="component" value="Unassembled WGS sequence"/>
</dbReference>
<dbReference type="Pfam" id="PF20256">
    <property type="entry name" value="MoCoBD_2"/>
    <property type="match status" value="1"/>
</dbReference>
<dbReference type="FunFam" id="3.30.365.10:FF:000008">
    <property type="entry name" value="Aldehyde oxidase1"/>
    <property type="match status" value="1"/>
</dbReference>
<keyword evidence="1" id="KW-0500">Molybdenum</keyword>
<dbReference type="GO" id="GO:0005506">
    <property type="term" value="F:iron ion binding"/>
    <property type="evidence" value="ECO:0007669"/>
    <property type="project" value="InterPro"/>
</dbReference>
<evidence type="ECO:0000259" key="2">
    <source>
        <dbReference type="Pfam" id="PF20256"/>
    </source>
</evidence>
<accession>A0A4C1ZXN9</accession>
<dbReference type="PANTHER" id="PTHR11908">
    <property type="entry name" value="XANTHINE DEHYDROGENASE"/>
    <property type="match status" value="1"/>
</dbReference>
<dbReference type="OrthoDB" id="8300278at2759"/>
<dbReference type="PANTHER" id="PTHR11908:SF132">
    <property type="entry name" value="ALDEHYDE OXIDASE 1-RELATED"/>
    <property type="match status" value="1"/>
</dbReference>
<feature type="domain" description="Aldehyde oxidase/xanthine dehydrogenase second molybdopterin binding" evidence="2">
    <location>
        <begin position="39"/>
        <end position="292"/>
    </location>
</feature>
<proteinExistence type="predicted"/>
<evidence type="ECO:0000313" key="3">
    <source>
        <dbReference type="EMBL" id="GBP91387.1"/>
    </source>
</evidence>
<dbReference type="InterPro" id="IPR037165">
    <property type="entry name" value="AldOxase/xan_DH_Mopterin-bd_sf"/>
</dbReference>
<protein>
    <submittedName>
        <fullName evidence="3">Xanthine dehydrogenase</fullName>
    </submittedName>
</protein>
<dbReference type="AlphaFoldDB" id="A0A4C1ZXN9"/>
<gene>
    <name evidence="3" type="primary">ry</name>
    <name evidence="3" type="ORF">EVAR_58767_1</name>
</gene>
<sequence>MAEYIMERIAYNLGKDPLDVRLVNMAKEDNPVPELIQRLKTDANYDSRMTEIIEFNKQNRWRKKAMKLLPMTYGLFYLGNYSVIINIYHSDGTVVVTHSGIEMGQGINTKTAQVCAHMLGVPLDKISVKPSNSFATPNAMVTGGSIGSESVAFATVKACQKIMKKLEPIREKLKNPTWEELIKEAYNDGVDLQDTYMAVPVKEIKPYDVYGVVILELELDVLTGNHEVLRVDLLEDTGRSLSPEIDVGQIEGAFIMGLGYWTYERLIYDEVTGELLTDRTWTYKPPGIKDIPRDMRIYFRRNTKNEFGVLQSKATGEPALCLAVVVTHALREAAQAARLDVGLPDQWVHIKIWNKDKETRAISERERGRS</sequence>
<keyword evidence="4" id="KW-1185">Reference proteome</keyword>
<organism evidence="3 4">
    <name type="scientific">Eumeta variegata</name>
    <name type="common">Bagworm moth</name>
    <name type="synonym">Eumeta japonica</name>
    <dbReference type="NCBI Taxonomy" id="151549"/>
    <lineage>
        <taxon>Eukaryota</taxon>
        <taxon>Metazoa</taxon>
        <taxon>Ecdysozoa</taxon>
        <taxon>Arthropoda</taxon>
        <taxon>Hexapoda</taxon>
        <taxon>Insecta</taxon>
        <taxon>Pterygota</taxon>
        <taxon>Neoptera</taxon>
        <taxon>Endopterygota</taxon>
        <taxon>Lepidoptera</taxon>
        <taxon>Glossata</taxon>
        <taxon>Ditrysia</taxon>
        <taxon>Tineoidea</taxon>
        <taxon>Psychidae</taxon>
        <taxon>Oiketicinae</taxon>
        <taxon>Eumeta</taxon>
    </lineage>
</organism>
<evidence type="ECO:0000256" key="1">
    <source>
        <dbReference type="ARBA" id="ARBA00022505"/>
    </source>
</evidence>
<evidence type="ECO:0000313" key="4">
    <source>
        <dbReference type="Proteomes" id="UP000299102"/>
    </source>
</evidence>
<comment type="caution">
    <text evidence="3">The sequence shown here is derived from an EMBL/GenBank/DDBJ whole genome shotgun (WGS) entry which is preliminary data.</text>
</comment>
<dbReference type="InterPro" id="IPR016208">
    <property type="entry name" value="Ald_Oxase/xanthine_DH-like"/>
</dbReference>
<dbReference type="GO" id="GO:0016491">
    <property type="term" value="F:oxidoreductase activity"/>
    <property type="evidence" value="ECO:0007669"/>
    <property type="project" value="InterPro"/>
</dbReference>
<dbReference type="SUPFAM" id="SSF56003">
    <property type="entry name" value="Molybdenum cofactor-binding domain"/>
    <property type="match status" value="1"/>
</dbReference>
<dbReference type="STRING" id="151549.A0A4C1ZXN9"/>
<name>A0A4C1ZXN9_EUMVA</name>
<reference evidence="3 4" key="1">
    <citation type="journal article" date="2019" name="Commun. Biol.">
        <title>The bagworm genome reveals a unique fibroin gene that provides high tensile strength.</title>
        <authorList>
            <person name="Kono N."/>
            <person name="Nakamura H."/>
            <person name="Ohtoshi R."/>
            <person name="Tomita M."/>
            <person name="Numata K."/>
            <person name="Arakawa K."/>
        </authorList>
    </citation>
    <scope>NUCLEOTIDE SEQUENCE [LARGE SCALE GENOMIC DNA]</scope>
</reference>
<dbReference type="InterPro" id="IPR046867">
    <property type="entry name" value="AldOxase/xan_DH_MoCoBD2"/>
</dbReference>